<dbReference type="EMBL" id="CADEAL010004215">
    <property type="protein sequence ID" value="CAB1454518.1"/>
    <property type="molecule type" value="Genomic_DNA"/>
</dbReference>
<evidence type="ECO:0000256" key="10">
    <source>
        <dbReference type="SAM" id="MobiDB-lite"/>
    </source>
</evidence>
<feature type="domain" description="Fibronectin type-III" evidence="13">
    <location>
        <begin position="133"/>
        <end position="233"/>
    </location>
</feature>
<dbReference type="PANTHER" id="PTHR48423">
    <property type="entry name" value="INTERLEUKIN-27 RECEPTOR SUBUNIT ALPHA"/>
    <property type="match status" value="1"/>
</dbReference>
<feature type="region of interest" description="Disordered" evidence="10">
    <location>
        <begin position="258"/>
        <end position="278"/>
    </location>
</feature>
<evidence type="ECO:0000256" key="11">
    <source>
        <dbReference type="SAM" id="Phobius"/>
    </source>
</evidence>
<keyword evidence="6 11" id="KW-1133">Transmembrane helix</keyword>
<evidence type="ECO:0000256" key="6">
    <source>
        <dbReference type="ARBA" id="ARBA00022989"/>
    </source>
</evidence>
<feature type="compositionally biased region" description="Basic and acidic residues" evidence="10">
    <location>
        <begin position="266"/>
        <end position="275"/>
    </location>
</feature>
<evidence type="ECO:0000259" key="13">
    <source>
        <dbReference type="PROSITE" id="PS50853"/>
    </source>
</evidence>
<protein>
    <recommendedName>
        <fullName evidence="13">Fibronectin type-III domain-containing protein</fullName>
    </recommendedName>
</protein>
<accession>A0A9N7VP04</accession>
<reference evidence="14" key="1">
    <citation type="submission" date="2020-03" db="EMBL/GenBank/DDBJ databases">
        <authorList>
            <person name="Weist P."/>
        </authorList>
    </citation>
    <scope>NUCLEOTIDE SEQUENCE</scope>
</reference>
<evidence type="ECO:0000256" key="8">
    <source>
        <dbReference type="ARBA" id="ARBA00023170"/>
    </source>
</evidence>
<dbReference type="Proteomes" id="UP001153269">
    <property type="component" value="Unassembled WGS sequence"/>
</dbReference>
<organism evidence="14 15">
    <name type="scientific">Pleuronectes platessa</name>
    <name type="common">European plaice</name>
    <dbReference type="NCBI Taxonomy" id="8262"/>
    <lineage>
        <taxon>Eukaryota</taxon>
        <taxon>Metazoa</taxon>
        <taxon>Chordata</taxon>
        <taxon>Craniata</taxon>
        <taxon>Vertebrata</taxon>
        <taxon>Euteleostomi</taxon>
        <taxon>Actinopterygii</taxon>
        <taxon>Neopterygii</taxon>
        <taxon>Teleostei</taxon>
        <taxon>Neoteleostei</taxon>
        <taxon>Acanthomorphata</taxon>
        <taxon>Carangaria</taxon>
        <taxon>Pleuronectiformes</taxon>
        <taxon>Pleuronectoidei</taxon>
        <taxon>Pleuronectidae</taxon>
        <taxon>Pleuronectes</taxon>
    </lineage>
</organism>
<feature type="domain" description="Fibronectin type-III" evidence="13">
    <location>
        <begin position="480"/>
        <end position="574"/>
    </location>
</feature>
<dbReference type="InterPro" id="IPR036116">
    <property type="entry name" value="FN3_sf"/>
</dbReference>
<feature type="chain" id="PRO_5040469291" description="Fibronectin type-III domain-containing protein" evidence="12">
    <location>
        <begin position="21"/>
        <end position="846"/>
    </location>
</feature>
<dbReference type="PROSITE" id="PS50853">
    <property type="entry name" value="FN3"/>
    <property type="match status" value="3"/>
</dbReference>
<dbReference type="CDD" id="cd00063">
    <property type="entry name" value="FN3"/>
    <property type="match status" value="2"/>
</dbReference>
<evidence type="ECO:0000256" key="1">
    <source>
        <dbReference type="ARBA" id="ARBA00004479"/>
    </source>
</evidence>
<comment type="similarity">
    <text evidence="2">Belongs to the type I cytokine receptor family. Type 2 subfamily.</text>
</comment>
<evidence type="ECO:0000256" key="12">
    <source>
        <dbReference type="SAM" id="SignalP"/>
    </source>
</evidence>
<name>A0A9N7VP04_PLEPL</name>
<comment type="caution">
    <text evidence="14">The sequence shown here is derived from an EMBL/GenBank/DDBJ whole genome shotgun (WGS) entry which is preliminary data.</text>
</comment>
<keyword evidence="8" id="KW-0675">Receptor</keyword>
<feature type="region of interest" description="Disordered" evidence="10">
    <location>
        <begin position="215"/>
        <end position="236"/>
    </location>
</feature>
<evidence type="ECO:0000256" key="9">
    <source>
        <dbReference type="ARBA" id="ARBA00023180"/>
    </source>
</evidence>
<comment type="subcellular location">
    <subcellularLocation>
        <location evidence="1">Membrane</location>
        <topology evidence="1">Single-pass type I membrane protein</topology>
    </subcellularLocation>
</comment>
<evidence type="ECO:0000256" key="3">
    <source>
        <dbReference type="ARBA" id="ARBA00022692"/>
    </source>
</evidence>
<keyword evidence="15" id="KW-1185">Reference proteome</keyword>
<keyword evidence="5" id="KW-0677">Repeat</keyword>
<dbReference type="AlphaFoldDB" id="A0A9N7VP04"/>
<proteinExistence type="inferred from homology"/>
<dbReference type="Pfam" id="PF00041">
    <property type="entry name" value="fn3"/>
    <property type="match status" value="2"/>
</dbReference>
<feature type="signal peptide" evidence="12">
    <location>
        <begin position="1"/>
        <end position="20"/>
    </location>
</feature>
<dbReference type="InterPro" id="IPR013783">
    <property type="entry name" value="Ig-like_fold"/>
</dbReference>
<dbReference type="SMART" id="SM00060">
    <property type="entry name" value="FN3"/>
    <property type="match status" value="3"/>
</dbReference>
<dbReference type="GO" id="GO:0005886">
    <property type="term" value="C:plasma membrane"/>
    <property type="evidence" value="ECO:0007669"/>
    <property type="project" value="UniProtKB-ARBA"/>
</dbReference>
<evidence type="ECO:0000256" key="2">
    <source>
        <dbReference type="ARBA" id="ARBA00008921"/>
    </source>
</evidence>
<feature type="compositionally biased region" description="Polar residues" evidence="10">
    <location>
        <begin position="220"/>
        <end position="229"/>
    </location>
</feature>
<keyword evidence="3 11" id="KW-0812">Transmembrane</keyword>
<feature type="domain" description="Fibronectin type-III" evidence="13">
    <location>
        <begin position="384"/>
        <end position="478"/>
    </location>
</feature>
<evidence type="ECO:0000256" key="5">
    <source>
        <dbReference type="ARBA" id="ARBA00022737"/>
    </source>
</evidence>
<dbReference type="InterPro" id="IPR003961">
    <property type="entry name" value="FN3_dom"/>
</dbReference>
<feature type="transmembrane region" description="Helical" evidence="11">
    <location>
        <begin position="579"/>
        <end position="601"/>
    </location>
</feature>
<gene>
    <name evidence="14" type="ORF">PLEPLA_LOCUS42284</name>
</gene>
<evidence type="ECO:0000313" key="14">
    <source>
        <dbReference type="EMBL" id="CAB1454518.1"/>
    </source>
</evidence>
<dbReference type="Gene3D" id="2.60.40.10">
    <property type="entry name" value="Immunoglobulins"/>
    <property type="match status" value="5"/>
</dbReference>
<dbReference type="SUPFAM" id="SSF49265">
    <property type="entry name" value="Fibronectin type III"/>
    <property type="match status" value="2"/>
</dbReference>
<evidence type="ECO:0000256" key="7">
    <source>
        <dbReference type="ARBA" id="ARBA00023136"/>
    </source>
</evidence>
<keyword evidence="9" id="KW-0325">Glycoprotein</keyword>
<evidence type="ECO:0000313" key="15">
    <source>
        <dbReference type="Proteomes" id="UP001153269"/>
    </source>
</evidence>
<sequence>MEWRTALVWIGLLGAGLALASSVMTSKDLPRPPRLLGCVFLNRANVTCRWEAGGASATRYTLQIQRIPGAVALMTNTALKTFTCTTSDTSCTADLARSSVRFTFCVTITAHGRSSNTSSDRRCQPGRIEMMLPPATLNSVKPVNGTPQCLHVIWSRTLSEFPVSDTEIRNGSLNSQIELDIQVTKVTVKDYSFPVCLLRPGTLYAFRLRHRYQGPESPWSPWSNAQQGRTAEDGEVTPSGASELEFLCTAHIHITHSPFHHSTTKRNPDGHRDKTSPSAAPAFWRQVEQTDRNGWRLTSLLWKALPLVLANGRLLFYNVTCQTESSLILNDQGTCRDLHPTRTTCTSLLPAERCSCALSASNSAGTSPQAQIWLLGTSETEAPSPRQLTARPLDDNSVNVSWTAPANRSVSGFVLEYFAVREKDGSVLHWERLNSSQTTFVITEGVRPMERYAVSVKALYGERWAGRNRTLHIYTRQAAPSAGPVVEVQQITGGRLELSWSPVPVELLRGFIRNYTLYYTAAKQPHRSVFVPGNVQRFTLEGLSPGNYDIFMQAITDAGTGAAGPIANVHIGSEEISKMMYFVLSLMVTGSLALALMACLAQKKIKRKLCQFVPDPSHSSLVHWIPKTTSQSMKQPWEPERPQIENSEVILFGENEPLNYDLDQITENFIICNQTYSSLLDSSGFRVPQSVQMSKKLFSRGPLRKPFTTDLSPSPILYSNVVFSHTLKNPAAPLLSPSPHQSRDWRHVSTSDVKLLLGGGSAASPQHQTSTPFSDVSSVSPYSAVHPHPADVTSPKHIFPQSLCSSGLSLQPDTFIHPNLSSLLPPLFVDLSYCPAECDNHTSPAV</sequence>
<evidence type="ECO:0000256" key="4">
    <source>
        <dbReference type="ARBA" id="ARBA00022729"/>
    </source>
</evidence>
<dbReference type="InterPro" id="IPR052672">
    <property type="entry name" value="Type1_Cytokine_Rcpt_Type2"/>
</dbReference>
<keyword evidence="7 11" id="KW-0472">Membrane</keyword>
<keyword evidence="4 12" id="KW-0732">Signal</keyword>
<dbReference type="PANTHER" id="PTHR48423:SF1">
    <property type="entry name" value="INTERLEUKIN-27 RECEPTOR SUBUNIT ALPHA"/>
    <property type="match status" value="1"/>
</dbReference>